<feature type="region of interest" description="Disordered" evidence="1">
    <location>
        <begin position="101"/>
        <end position="147"/>
    </location>
</feature>
<keyword evidence="3" id="KW-1185">Reference proteome</keyword>
<evidence type="ECO:0000256" key="1">
    <source>
        <dbReference type="SAM" id="MobiDB-lite"/>
    </source>
</evidence>
<protein>
    <submittedName>
        <fullName evidence="2">Uncharacterized protein</fullName>
    </submittedName>
</protein>
<reference evidence="2" key="1">
    <citation type="journal article" date="2019" name="Environ. Microbiol.">
        <title>Fungal ecological strategies reflected in gene transcription - a case study of two litter decomposers.</title>
        <authorList>
            <person name="Barbi F."/>
            <person name="Kohler A."/>
            <person name="Barry K."/>
            <person name="Baskaran P."/>
            <person name="Daum C."/>
            <person name="Fauchery L."/>
            <person name="Ihrmark K."/>
            <person name="Kuo A."/>
            <person name="LaButti K."/>
            <person name="Lipzen A."/>
            <person name="Morin E."/>
            <person name="Grigoriev I.V."/>
            <person name="Henrissat B."/>
            <person name="Lindahl B."/>
            <person name="Martin F."/>
        </authorList>
    </citation>
    <scope>NUCLEOTIDE SEQUENCE</scope>
    <source>
        <strain evidence="2">JB14</strain>
    </source>
</reference>
<dbReference type="Proteomes" id="UP000799118">
    <property type="component" value="Unassembled WGS sequence"/>
</dbReference>
<accession>A0A6A4HA01</accession>
<dbReference type="AlphaFoldDB" id="A0A6A4HA01"/>
<proteinExistence type="predicted"/>
<dbReference type="EMBL" id="ML769549">
    <property type="protein sequence ID" value="KAE9394448.1"/>
    <property type="molecule type" value="Genomic_DNA"/>
</dbReference>
<sequence length="147" mass="15871">MENAPPLACSHLDAMVLSTPDAHRQLQLQKPVAGSPMPISPSKYALTEDPTSRRANASPSKRRVKHILSEQERLEPSAKGVLLFGKGINGSQGKNAFIDLADSDSDEDDFHLADPSMQSPPKQQKAKHLGEGLTSRTGRNVVKPLLA</sequence>
<gene>
    <name evidence="2" type="ORF">BT96DRAFT_998463</name>
</gene>
<name>A0A6A4HA01_9AGAR</name>
<evidence type="ECO:0000313" key="2">
    <source>
        <dbReference type="EMBL" id="KAE9394448.1"/>
    </source>
</evidence>
<organism evidence="2 3">
    <name type="scientific">Gymnopus androsaceus JB14</name>
    <dbReference type="NCBI Taxonomy" id="1447944"/>
    <lineage>
        <taxon>Eukaryota</taxon>
        <taxon>Fungi</taxon>
        <taxon>Dikarya</taxon>
        <taxon>Basidiomycota</taxon>
        <taxon>Agaricomycotina</taxon>
        <taxon>Agaricomycetes</taxon>
        <taxon>Agaricomycetidae</taxon>
        <taxon>Agaricales</taxon>
        <taxon>Marasmiineae</taxon>
        <taxon>Omphalotaceae</taxon>
        <taxon>Gymnopus</taxon>
    </lineage>
</organism>
<feature type="region of interest" description="Disordered" evidence="1">
    <location>
        <begin position="29"/>
        <end position="63"/>
    </location>
</feature>
<evidence type="ECO:0000313" key="3">
    <source>
        <dbReference type="Proteomes" id="UP000799118"/>
    </source>
</evidence>